<dbReference type="SFLD" id="SFLDG01140">
    <property type="entry name" value="C2.B:_Phosphomannomutase_and_P"/>
    <property type="match status" value="1"/>
</dbReference>
<reference evidence="4" key="1">
    <citation type="submission" date="2014-11" db="EMBL/GenBank/DDBJ databases">
        <authorList>
            <person name="Otto D Thomas"/>
            <person name="Naeem Raeece"/>
        </authorList>
    </citation>
    <scope>NUCLEOTIDE SEQUENCE</scope>
</reference>
<dbReference type="GO" id="GO:2001070">
    <property type="term" value="F:starch binding"/>
    <property type="evidence" value="ECO:0007669"/>
    <property type="project" value="InterPro"/>
</dbReference>
<dbReference type="GO" id="GO:0016787">
    <property type="term" value="F:hydrolase activity"/>
    <property type="evidence" value="ECO:0007669"/>
    <property type="project" value="UniProtKB-KW"/>
</dbReference>
<feature type="compositionally biased region" description="Basic and acidic residues" evidence="2">
    <location>
        <begin position="380"/>
        <end position="393"/>
    </location>
</feature>
<evidence type="ECO:0000256" key="2">
    <source>
        <dbReference type="SAM" id="MobiDB-lite"/>
    </source>
</evidence>
<dbReference type="SFLD" id="SFLDG01141">
    <property type="entry name" value="C2.B.1:_Sucrose_Phosphatase_Li"/>
    <property type="match status" value="1"/>
</dbReference>
<keyword evidence="1" id="KW-0378">Hydrolase</keyword>
<dbReference type="AlphaFoldDB" id="A0A0G4I498"/>
<dbReference type="PANTHER" id="PTHR46521:SF4">
    <property type="entry name" value="SUCROSE-PHOSPHATASE 2-RELATED"/>
    <property type="match status" value="1"/>
</dbReference>
<sequence>MSVEGVTLFYKTGWSEAKIHFSKNGESNWSDTHMEDAPSAYGADNWKCVTVSGARSLTCVFTNGQGQWDNPPPGSSPDQNYHVSTDGCDPLEPSKPGHFVFTVCNGEVTSVSGPRVFLVSDLDGTMLGHDDHLTEFKEVWLKQHQFRGSKLVYSTGRNLKDFLSVAHDKQLLRPAFAICGVGTEIYRFPLGEGGGTSGVAPSHLSADEMKSHGFDCTVQDNDLRLPPWCPSRGSAQFDPAWLKQMKSTFKRDDVEDMIKAEFPFINVCGNMYHDPFRVAANASAEALGEEGRMQKIKQVFKDFHVIVSGVGFGRYIDIAPKSAGKLQSLLHAAAESGFQPKDVMVCGDSGNDVLMFTHPEVMGCCVSNAQPDLLSFLTDPPEKWKREHPHLHEDEGEEANAGGWGTPGTAADSSEAGEDLLPKSAQDEAEVEKRAQRVCIGSRPCAGSILDSMKHFGLIR</sequence>
<dbReference type="PANTHER" id="PTHR46521">
    <property type="entry name" value="SUCROSE-PHOSPHATASE 2-RELATED"/>
    <property type="match status" value="1"/>
</dbReference>
<dbReference type="InterPro" id="IPR036412">
    <property type="entry name" value="HAD-like_sf"/>
</dbReference>
<accession>A0A0G4I498</accession>
<dbReference type="InterPro" id="IPR013783">
    <property type="entry name" value="Ig-like_fold"/>
</dbReference>
<proteinExistence type="predicted"/>
<dbReference type="InterPro" id="IPR023214">
    <property type="entry name" value="HAD_sf"/>
</dbReference>
<dbReference type="Pfam" id="PF05116">
    <property type="entry name" value="S6PP"/>
    <property type="match status" value="2"/>
</dbReference>
<dbReference type="VEuPathDB" id="CryptoDB:Cvel_10869"/>
<evidence type="ECO:0000313" key="4">
    <source>
        <dbReference type="EMBL" id="CEM51802.1"/>
    </source>
</evidence>
<organism evidence="4">
    <name type="scientific">Chromera velia CCMP2878</name>
    <dbReference type="NCBI Taxonomy" id="1169474"/>
    <lineage>
        <taxon>Eukaryota</taxon>
        <taxon>Sar</taxon>
        <taxon>Alveolata</taxon>
        <taxon>Colpodellida</taxon>
        <taxon>Chromeraceae</taxon>
        <taxon>Chromera</taxon>
    </lineage>
</organism>
<dbReference type="SMART" id="SM01066">
    <property type="entry name" value="CBM_25"/>
    <property type="match status" value="1"/>
</dbReference>
<gene>
    <name evidence="4" type="ORF">Cvel_10869</name>
</gene>
<dbReference type="Gene3D" id="3.90.1070.10">
    <property type="match status" value="1"/>
</dbReference>
<feature type="domain" description="Carbohydrate binding module family 25" evidence="3">
    <location>
        <begin position="3"/>
        <end position="84"/>
    </location>
</feature>
<feature type="region of interest" description="Disordered" evidence="2">
    <location>
        <begin position="65"/>
        <end position="87"/>
    </location>
</feature>
<dbReference type="InterPro" id="IPR051518">
    <property type="entry name" value="Sucrose_Phosphatase"/>
</dbReference>
<dbReference type="PhylomeDB" id="A0A0G4I498"/>
<name>A0A0G4I498_9ALVE</name>
<dbReference type="SFLD" id="SFLDS00003">
    <property type="entry name" value="Haloacid_Dehalogenase"/>
    <property type="match status" value="1"/>
</dbReference>
<dbReference type="InterPro" id="IPR006380">
    <property type="entry name" value="SPP-like_dom"/>
</dbReference>
<dbReference type="Gene3D" id="3.40.50.1000">
    <property type="entry name" value="HAD superfamily/HAD-like"/>
    <property type="match status" value="1"/>
</dbReference>
<dbReference type="InterPro" id="IPR005085">
    <property type="entry name" value="CBM25"/>
</dbReference>
<dbReference type="Gene3D" id="2.60.40.10">
    <property type="entry name" value="Immunoglobulins"/>
    <property type="match status" value="1"/>
</dbReference>
<evidence type="ECO:0000259" key="3">
    <source>
        <dbReference type="SMART" id="SM01066"/>
    </source>
</evidence>
<feature type="region of interest" description="Disordered" evidence="2">
    <location>
        <begin position="379"/>
        <end position="431"/>
    </location>
</feature>
<evidence type="ECO:0000256" key="1">
    <source>
        <dbReference type="ARBA" id="ARBA00022801"/>
    </source>
</evidence>
<dbReference type="SUPFAM" id="SSF56784">
    <property type="entry name" value="HAD-like"/>
    <property type="match status" value="1"/>
</dbReference>
<dbReference type="EMBL" id="CDMZ01005056">
    <property type="protein sequence ID" value="CEM51802.1"/>
    <property type="molecule type" value="Genomic_DNA"/>
</dbReference>
<protein>
    <recommendedName>
        <fullName evidence="3">Carbohydrate binding module family 25 domain-containing protein</fullName>
    </recommendedName>
</protein>